<evidence type="ECO:0000259" key="4">
    <source>
        <dbReference type="Pfam" id="PF01168"/>
    </source>
</evidence>
<dbReference type="Pfam" id="PF21279">
    <property type="entry name" value="YhfX-like_C"/>
    <property type="match status" value="1"/>
</dbReference>
<dbReference type="Gene3D" id="2.40.37.30">
    <property type="match status" value="2"/>
</dbReference>
<dbReference type="InterPro" id="IPR048449">
    <property type="entry name" value="YhfX-like_C"/>
</dbReference>
<evidence type="ECO:0000256" key="3">
    <source>
        <dbReference type="ARBA" id="ARBA00023235"/>
    </source>
</evidence>
<gene>
    <name evidence="6" type="ORF">KP803_01390</name>
</gene>
<dbReference type="Proteomes" id="UP001139559">
    <property type="component" value="Unassembled WGS sequence"/>
</dbReference>
<dbReference type="Pfam" id="PF01168">
    <property type="entry name" value="Ala_racemase_N"/>
    <property type="match status" value="1"/>
</dbReference>
<comment type="cofactor">
    <cofactor evidence="1">
        <name>pyridoxal 5'-phosphate</name>
        <dbReference type="ChEBI" id="CHEBI:597326"/>
    </cofactor>
</comment>
<dbReference type="GO" id="GO:0005829">
    <property type="term" value="C:cytosol"/>
    <property type="evidence" value="ECO:0007669"/>
    <property type="project" value="TreeGrafter"/>
</dbReference>
<feature type="domain" description="YhfX-like C-terminal" evidence="5">
    <location>
        <begin position="287"/>
        <end position="380"/>
    </location>
</feature>
<organism evidence="6 7">
    <name type="scientific">Vibrio amylolyticus</name>
    <dbReference type="NCBI Taxonomy" id="2847292"/>
    <lineage>
        <taxon>Bacteria</taxon>
        <taxon>Pseudomonadati</taxon>
        <taxon>Pseudomonadota</taxon>
        <taxon>Gammaproteobacteria</taxon>
        <taxon>Vibrionales</taxon>
        <taxon>Vibrionaceae</taxon>
        <taxon>Vibrio</taxon>
    </lineage>
</organism>
<keyword evidence="7" id="KW-1185">Reference proteome</keyword>
<evidence type="ECO:0000313" key="7">
    <source>
        <dbReference type="Proteomes" id="UP001139559"/>
    </source>
</evidence>
<dbReference type="PANTHER" id="PTHR30511:SF3">
    <property type="entry name" value="LYSINE RACEMASE"/>
    <property type="match status" value="1"/>
</dbReference>
<protein>
    <submittedName>
        <fullName evidence="6">YhfX family PLP-dependent enzyme</fullName>
    </submittedName>
</protein>
<accession>A0A9X2BJN7</accession>
<dbReference type="PANTHER" id="PTHR30511">
    <property type="entry name" value="ALANINE RACEMASE"/>
    <property type="match status" value="1"/>
</dbReference>
<proteinExistence type="predicted"/>
<evidence type="ECO:0000256" key="2">
    <source>
        <dbReference type="ARBA" id="ARBA00022898"/>
    </source>
</evidence>
<dbReference type="EMBL" id="JAJHVV010000001">
    <property type="protein sequence ID" value="MCK6261923.1"/>
    <property type="molecule type" value="Genomic_DNA"/>
</dbReference>
<evidence type="ECO:0000256" key="1">
    <source>
        <dbReference type="ARBA" id="ARBA00001933"/>
    </source>
</evidence>
<evidence type="ECO:0000259" key="5">
    <source>
        <dbReference type="Pfam" id="PF21279"/>
    </source>
</evidence>
<sequence length="395" mass="43463">MPEKGENMFLEALEQQNPNLINATLALFKQGKLQPDTTVIDVDQLLDNAKSMKRTADEHGIQLYAMTKQIGRNPEIAKRLIEECGYEGIVCVDFKEARALASHGLPIANVGHLVQPPTNMIQSLVEKVKPHVMTVYSLEKAQQISDAAVKAGRKQALLLKFYHDRDKLYVNQESGFALSLIEEVAQAIQAMPGVYIEGVTHFPCFLFDAHTQKTQPTPNLTTLLEAKRALNALGIPCAQVNAPSSTNSETIPMLAEFGCTHGEPGHALTGTTPANAIKPQTERLAMLYLSEISHYHGDNSYCFGGGYYRRGLLDNASVYNGNEHQRVSVFNDETDSIDYHLRIPGHYPIGAPIIMAYRTQVFVTRSDVALVKGISTQTPVLLGIYDSLGNEVQNG</sequence>
<dbReference type="SUPFAM" id="SSF51419">
    <property type="entry name" value="PLP-binding barrel"/>
    <property type="match status" value="1"/>
</dbReference>
<feature type="domain" description="Alanine racemase N-terminal" evidence="4">
    <location>
        <begin position="40"/>
        <end position="273"/>
    </location>
</feature>
<dbReference type="AlphaFoldDB" id="A0A9X2BJN7"/>
<keyword evidence="3" id="KW-0413">Isomerase</keyword>
<dbReference type="GO" id="GO:0008784">
    <property type="term" value="F:alanine racemase activity"/>
    <property type="evidence" value="ECO:0007669"/>
    <property type="project" value="TreeGrafter"/>
</dbReference>
<dbReference type="InterPro" id="IPR000821">
    <property type="entry name" value="Ala_racemase"/>
</dbReference>
<dbReference type="InterPro" id="IPR001608">
    <property type="entry name" value="Ala_racemase_N"/>
</dbReference>
<evidence type="ECO:0000313" key="6">
    <source>
        <dbReference type="EMBL" id="MCK6261923.1"/>
    </source>
</evidence>
<reference evidence="6" key="1">
    <citation type="submission" date="2021-11" db="EMBL/GenBank/DDBJ databases">
        <title>Vibrio ZSDE26 sp. nov. and Vibrio ZSDZ34 sp. nov., isolated from coastal seawater in Qingdao.</title>
        <authorList>
            <person name="Zhang P."/>
        </authorList>
    </citation>
    <scope>NUCLEOTIDE SEQUENCE</scope>
    <source>
        <strain evidence="6">ZSDE26</strain>
    </source>
</reference>
<keyword evidence="2" id="KW-0663">Pyridoxal phosphate</keyword>
<dbReference type="CDD" id="cd06811">
    <property type="entry name" value="PLPDE_III_yhfX_like"/>
    <property type="match status" value="1"/>
</dbReference>
<name>A0A9X2BJN7_9VIBR</name>
<dbReference type="GO" id="GO:0030170">
    <property type="term" value="F:pyridoxal phosphate binding"/>
    <property type="evidence" value="ECO:0007669"/>
    <property type="project" value="TreeGrafter"/>
</dbReference>
<dbReference type="InterPro" id="IPR029066">
    <property type="entry name" value="PLP-binding_barrel"/>
</dbReference>
<comment type="caution">
    <text evidence="6">The sequence shown here is derived from an EMBL/GenBank/DDBJ whole genome shotgun (WGS) entry which is preliminary data.</text>
</comment>